<gene>
    <name evidence="3" type="ORF">MGYG_05251</name>
</gene>
<dbReference type="Proteomes" id="UP000002669">
    <property type="component" value="Unassembled WGS sequence"/>
</dbReference>
<dbReference type="OMA" id="WGVWCRR"/>
<feature type="compositionally biased region" description="Low complexity" evidence="1">
    <location>
        <begin position="317"/>
        <end position="348"/>
    </location>
</feature>
<proteinExistence type="predicted"/>
<feature type="region of interest" description="Disordered" evidence="1">
    <location>
        <begin position="135"/>
        <end position="158"/>
    </location>
</feature>
<feature type="compositionally biased region" description="Polar residues" evidence="1">
    <location>
        <begin position="234"/>
        <end position="243"/>
    </location>
</feature>
<dbReference type="EMBL" id="DS989825">
    <property type="protein sequence ID" value="EFR02249.1"/>
    <property type="molecule type" value="Genomic_DNA"/>
</dbReference>
<dbReference type="Pfam" id="PF26534">
    <property type="entry name" value="NTF2_7"/>
    <property type="match status" value="1"/>
</dbReference>
<evidence type="ECO:0000313" key="3">
    <source>
        <dbReference type="EMBL" id="EFR02249.1"/>
    </source>
</evidence>
<dbReference type="InParanoid" id="E4UVC2"/>
<organism evidence="4">
    <name type="scientific">Arthroderma gypseum (strain ATCC MYA-4604 / CBS 118893)</name>
    <name type="common">Microsporum gypseum</name>
    <dbReference type="NCBI Taxonomy" id="535722"/>
    <lineage>
        <taxon>Eukaryota</taxon>
        <taxon>Fungi</taxon>
        <taxon>Dikarya</taxon>
        <taxon>Ascomycota</taxon>
        <taxon>Pezizomycotina</taxon>
        <taxon>Eurotiomycetes</taxon>
        <taxon>Eurotiomycetidae</taxon>
        <taxon>Onygenales</taxon>
        <taxon>Arthrodermataceae</taxon>
        <taxon>Nannizzia</taxon>
    </lineage>
</organism>
<protein>
    <recommendedName>
        <fullName evidence="2">NTF2-like domain-containing protein</fullName>
    </recommendedName>
</protein>
<dbReference type="VEuPathDB" id="FungiDB:MGYG_05251"/>
<dbReference type="GeneID" id="10027933"/>
<keyword evidence="4" id="KW-1185">Reference proteome</keyword>
<evidence type="ECO:0000313" key="4">
    <source>
        <dbReference type="Proteomes" id="UP000002669"/>
    </source>
</evidence>
<evidence type="ECO:0000256" key="1">
    <source>
        <dbReference type="SAM" id="MobiDB-lite"/>
    </source>
</evidence>
<feature type="compositionally biased region" description="Low complexity" evidence="1">
    <location>
        <begin position="262"/>
        <end position="273"/>
    </location>
</feature>
<feature type="domain" description="NTF2-like" evidence="2">
    <location>
        <begin position="3"/>
        <end position="58"/>
    </location>
</feature>
<evidence type="ECO:0000259" key="2">
    <source>
        <dbReference type="Pfam" id="PF26534"/>
    </source>
</evidence>
<dbReference type="AlphaFoldDB" id="E4UVC2"/>
<sequence>MAWDHGCNSITARTTLHSDVRPGISPIAGVVLIMLDPRTRKIKEVYEEFNNVEFVRGTCEHMLITPKTNSAPSCLQLKNGGILQRRLSSNDAHRKFIDAGRRLHALAKLAKVVNYHCNSNHHLTHLNQTGHCGTENHIPAGAHPSHSQDACWPPKQPETHLLAPRTLMSQHSTSSAEVEVLVHISAPGTVRDDATYRSHASACLSFEPVTRIPLTSQADTTAPSSSVRDEGETTFGSFTSSWPCTAEEIQHQAEQLAESDETSTPPSTVPESTCASPGFSDEGQEDAESDRTDTPTFTATPPMTWSGVERNQSPDASPIKPIYISISSETTSSQLQSQSQLSTQEASQPSLSQDQEIQWQEQLRFPMEIHPPHPTPSSTARFKTHLTPALRMLVGHAKLSTRYAPGYQARALRVCERGYWFVRIPLTTSDAVSTAGTGVGNSNGMGGRGGWSVERFMQFWEYLDEYVGSGRAGWGVWCVADMEGDEAVEVRVCTWGEVVGAMYLVLYMASDRAIASLEGVEWRDASEKAVIRM</sequence>
<accession>E4UVC2</accession>
<feature type="compositionally biased region" description="Polar residues" evidence="1">
    <location>
        <begin position="215"/>
        <end position="226"/>
    </location>
</feature>
<dbReference type="STRING" id="535722.E4UVC2"/>
<feature type="region of interest" description="Disordered" evidence="1">
    <location>
        <begin position="215"/>
        <end position="355"/>
    </location>
</feature>
<dbReference type="RefSeq" id="XP_003172660.1">
    <property type="nucleotide sequence ID" value="XM_003172612.1"/>
</dbReference>
<dbReference type="OrthoDB" id="5395975at2759"/>
<dbReference type="HOGENOM" id="CLU_031892_1_0_1"/>
<dbReference type="InterPro" id="IPR058645">
    <property type="entry name" value="NTF2-like_dom_7"/>
</dbReference>
<feature type="compositionally biased region" description="Polar residues" evidence="1">
    <location>
        <begin position="294"/>
        <end position="315"/>
    </location>
</feature>
<dbReference type="eggNOG" id="ENOG502S7U4">
    <property type="taxonomic scope" value="Eukaryota"/>
</dbReference>
<reference evidence="4" key="1">
    <citation type="journal article" date="2012" name="MBio">
        <title>Comparative genome analysis of Trichophyton rubrum and related dermatophytes reveals candidate genes involved in infection.</title>
        <authorList>
            <person name="Martinez D.A."/>
            <person name="Oliver B.G."/>
            <person name="Graeser Y."/>
            <person name="Goldberg J.M."/>
            <person name="Li W."/>
            <person name="Martinez-Rossi N.M."/>
            <person name="Monod M."/>
            <person name="Shelest E."/>
            <person name="Barton R.C."/>
            <person name="Birch E."/>
            <person name="Brakhage A.A."/>
            <person name="Chen Z."/>
            <person name="Gurr S.J."/>
            <person name="Heiman D."/>
            <person name="Heitman J."/>
            <person name="Kosti I."/>
            <person name="Rossi A."/>
            <person name="Saif S."/>
            <person name="Samalova M."/>
            <person name="Saunders C.W."/>
            <person name="Shea T."/>
            <person name="Summerbell R.C."/>
            <person name="Xu J."/>
            <person name="Young S."/>
            <person name="Zeng Q."/>
            <person name="Birren B.W."/>
            <person name="Cuomo C.A."/>
            <person name="White T.C."/>
        </authorList>
    </citation>
    <scope>NUCLEOTIDE SEQUENCE [LARGE SCALE GENOMIC DNA]</scope>
    <source>
        <strain evidence="4">ATCC MYA-4604 / CBS 118893</strain>
    </source>
</reference>
<name>E4UVC2_ARTGP</name>